<dbReference type="InterPro" id="IPR013249">
    <property type="entry name" value="RNA_pol_sigma70_r4_t2"/>
</dbReference>
<evidence type="ECO:0000313" key="7">
    <source>
        <dbReference type="EMBL" id="QZN96658.1"/>
    </source>
</evidence>
<organism evidence="7 8">
    <name type="scientific">Symbiopectobacterium purcellii</name>
    <dbReference type="NCBI Taxonomy" id="2871826"/>
    <lineage>
        <taxon>Bacteria</taxon>
        <taxon>Pseudomonadati</taxon>
        <taxon>Pseudomonadota</taxon>
        <taxon>Gammaproteobacteria</taxon>
        <taxon>Enterobacterales</taxon>
        <taxon>Enterobacteriaceae</taxon>
    </lineage>
</organism>
<evidence type="ECO:0000256" key="4">
    <source>
        <dbReference type="ARBA" id="ARBA00023163"/>
    </source>
</evidence>
<feature type="domain" description="RNA polymerase sigma-70 region 2" evidence="5">
    <location>
        <begin position="11"/>
        <end position="76"/>
    </location>
</feature>
<dbReference type="Gene3D" id="1.10.1740.10">
    <property type="match status" value="1"/>
</dbReference>
<dbReference type="PANTHER" id="PTHR43133">
    <property type="entry name" value="RNA POLYMERASE ECF-TYPE SIGMA FACTO"/>
    <property type="match status" value="1"/>
</dbReference>
<dbReference type="InterPro" id="IPR036388">
    <property type="entry name" value="WH-like_DNA-bd_sf"/>
</dbReference>
<keyword evidence="3" id="KW-0731">Sigma factor</keyword>
<dbReference type="SUPFAM" id="SSF88659">
    <property type="entry name" value="Sigma3 and sigma4 domains of RNA polymerase sigma factors"/>
    <property type="match status" value="1"/>
</dbReference>
<evidence type="ECO:0000256" key="2">
    <source>
        <dbReference type="ARBA" id="ARBA00023015"/>
    </source>
</evidence>
<keyword evidence="8" id="KW-1185">Reference proteome</keyword>
<dbReference type="InterPro" id="IPR007627">
    <property type="entry name" value="RNA_pol_sigma70_r2"/>
</dbReference>
<dbReference type="Gene3D" id="1.10.10.10">
    <property type="entry name" value="Winged helix-like DNA-binding domain superfamily/Winged helix DNA-binding domain"/>
    <property type="match status" value="1"/>
</dbReference>
<dbReference type="InterPro" id="IPR039425">
    <property type="entry name" value="RNA_pol_sigma-70-like"/>
</dbReference>
<dbReference type="NCBIfam" id="TIGR02937">
    <property type="entry name" value="sigma70-ECF"/>
    <property type="match status" value="1"/>
</dbReference>
<dbReference type="SUPFAM" id="SSF88946">
    <property type="entry name" value="Sigma2 domain of RNA polymerase sigma factors"/>
    <property type="match status" value="1"/>
</dbReference>
<evidence type="ECO:0000259" key="5">
    <source>
        <dbReference type="Pfam" id="PF04542"/>
    </source>
</evidence>
<dbReference type="InterPro" id="IPR014284">
    <property type="entry name" value="RNA_pol_sigma-70_dom"/>
</dbReference>
<protein>
    <submittedName>
        <fullName evidence="7">Sigma-70 family RNA polymerase sigma factor</fullName>
    </submittedName>
</protein>
<evidence type="ECO:0000259" key="6">
    <source>
        <dbReference type="Pfam" id="PF08281"/>
    </source>
</evidence>
<reference evidence="7 8" key="1">
    <citation type="submission" date="2021-08" db="EMBL/GenBank/DDBJ databases">
        <title>Culture and genomic analysis of Symbiopectobacterium purcellii sp. nov. gen. nov., isolated from the leafhopper Empoasca decipiens.</title>
        <authorList>
            <person name="Nadal-Jimenez P."/>
            <person name="Siozios S."/>
            <person name="Halliday N."/>
            <person name="Camara M."/>
            <person name="Hurst G.D.D."/>
        </authorList>
    </citation>
    <scope>NUCLEOTIDE SEQUENCE [LARGE SCALE GENOMIC DNA]</scope>
    <source>
        <strain evidence="7 8">SyEd1</strain>
    </source>
</reference>
<dbReference type="RefSeq" id="WP_222159685.1">
    <property type="nucleotide sequence ID" value="NZ_CP081864.1"/>
</dbReference>
<keyword evidence="4" id="KW-0804">Transcription</keyword>
<evidence type="ECO:0000256" key="1">
    <source>
        <dbReference type="ARBA" id="ARBA00010641"/>
    </source>
</evidence>
<comment type="similarity">
    <text evidence="1">Belongs to the sigma-70 factor family. ECF subfamily.</text>
</comment>
<dbReference type="Pfam" id="PF08281">
    <property type="entry name" value="Sigma70_r4_2"/>
    <property type="match status" value="1"/>
</dbReference>
<dbReference type="Pfam" id="PF04542">
    <property type="entry name" value="Sigma70_r2"/>
    <property type="match status" value="1"/>
</dbReference>
<dbReference type="InterPro" id="IPR013325">
    <property type="entry name" value="RNA_pol_sigma_r2"/>
</dbReference>
<evidence type="ECO:0000313" key="8">
    <source>
        <dbReference type="Proteomes" id="UP000825886"/>
    </source>
</evidence>
<dbReference type="EMBL" id="CP081864">
    <property type="protein sequence ID" value="QZN96658.1"/>
    <property type="molecule type" value="Genomic_DNA"/>
</dbReference>
<name>A0ABX9AN91_9ENTR</name>
<sequence>MTQLTTFWSVFYHSHQGWLRGWLSKKTGCRHLADDLTHDTFLKLLTLAEPEAIRNPRAYLMVTANHVMIDQFRKRKLEEDALAALAQLAEGAEAQSAEQRVAISQLVATALHILNEELDEKVQRAFIMARVEGHSYRDIAVTLGVSESSVKQYLAKAMVHFHTRIFSLESDEPES</sequence>
<dbReference type="Proteomes" id="UP000825886">
    <property type="component" value="Chromosome"/>
</dbReference>
<proteinExistence type="inferred from homology"/>
<dbReference type="InterPro" id="IPR013324">
    <property type="entry name" value="RNA_pol_sigma_r3/r4-like"/>
</dbReference>
<keyword evidence="2" id="KW-0805">Transcription regulation</keyword>
<accession>A0ABX9AN91</accession>
<dbReference type="PANTHER" id="PTHR43133:SF63">
    <property type="entry name" value="RNA POLYMERASE SIGMA FACTOR FECI-RELATED"/>
    <property type="match status" value="1"/>
</dbReference>
<feature type="domain" description="RNA polymerase sigma factor 70 region 4 type 2" evidence="6">
    <location>
        <begin position="116"/>
        <end position="160"/>
    </location>
</feature>
<evidence type="ECO:0000256" key="3">
    <source>
        <dbReference type="ARBA" id="ARBA00023082"/>
    </source>
</evidence>
<gene>
    <name evidence="7" type="ORF">K6K13_04270</name>
</gene>